<dbReference type="RGD" id="3264">
    <property type="gene designation" value="Pcca"/>
</dbReference>
<dbReference type="Gene3D" id="3.40.50.20">
    <property type="match status" value="2"/>
</dbReference>
<evidence type="ECO:0000256" key="17">
    <source>
        <dbReference type="ARBA" id="ARBA00048208"/>
    </source>
</evidence>
<evidence type="ECO:0000313" key="24">
    <source>
        <dbReference type="Proteomes" id="UP000002494"/>
    </source>
</evidence>
<dbReference type="UniPathway" id="UPA00945">
    <property type="reaction ID" value="UER00908"/>
</dbReference>
<dbReference type="Gene3D" id="3.30.700.30">
    <property type="match status" value="1"/>
</dbReference>
<dbReference type="InterPro" id="IPR041265">
    <property type="entry name" value="PCC_BT"/>
</dbReference>
<dbReference type="InterPro" id="IPR011764">
    <property type="entry name" value="Biotin_carboxylation_dom"/>
</dbReference>
<evidence type="ECO:0000256" key="3">
    <source>
        <dbReference type="ARBA" id="ARBA00005060"/>
    </source>
</evidence>
<evidence type="ECO:0007829" key="26">
    <source>
        <dbReference type="PeptideAtlas" id="A0A8I5ZVD4"/>
    </source>
</evidence>
<dbReference type="Pfam" id="PF00289">
    <property type="entry name" value="Biotin_carb_N"/>
    <property type="match status" value="1"/>
</dbReference>
<comment type="subcellular location">
    <subcellularLocation>
        <location evidence="2">Mitochondrion matrix</location>
    </subcellularLocation>
</comment>
<dbReference type="Pfam" id="PF02786">
    <property type="entry name" value="CPSase_L_D2"/>
    <property type="match status" value="1"/>
</dbReference>
<protein>
    <recommendedName>
        <fullName evidence="5">Propionyl-CoA carboxylase alpha chain, mitochondrial</fullName>
        <ecNumber evidence="4">6.4.1.3</ecNumber>
    </recommendedName>
    <alternativeName>
        <fullName evidence="16">Propanoyl-CoA:carbon dioxide ligase subunit alpha</fullName>
    </alternativeName>
</protein>
<feature type="domain" description="ATP-grasp" evidence="21">
    <location>
        <begin position="158"/>
        <end position="355"/>
    </location>
</feature>
<evidence type="ECO:0000313" key="25">
    <source>
        <dbReference type="RGD" id="3264"/>
    </source>
</evidence>
<keyword evidence="9 19" id="KW-0067">ATP-binding</keyword>
<keyword evidence="7" id="KW-0479">Metal-binding</keyword>
<comment type="catalytic activity">
    <reaction evidence="18">
        <text>propanoyl-CoA + hydrogencarbonate + ATP = (S)-methylmalonyl-CoA + ADP + phosphate + H(+)</text>
        <dbReference type="Rhea" id="RHEA:23720"/>
        <dbReference type="ChEBI" id="CHEBI:15378"/>
        <dbReference type="ChEBI" id="CHEBI:17544"/>
        <dbReference type="ChEBI" id="CHEBI:30616"/>
        <dbReference type="ChEBI" id="CHEBI:43474"/>
        <dbReference type="ChEBI" id="CHEBI:57327"/>
        <dbReference type="ChEBI" id="CHEBI:57392"/>
        <dbReference type="ChEBI" id="CHEBI:456216"/>
        <dbReference type="EC" id="6.4.1.3"/>
    </reaction>
    <physiologicalReaction direction="left-to-right" evidence="18">
        <dbReference type="Rhea" id="RHEA:23721"/>
    </physiologicalReaction>
</comment>
<dbReference type="Pfam" id="PF00364">
    <property type="entry name" value="Biotin_lipoyl"/>
    <property type="match status" value="1"/>
</dbReference>
<dbReference type="GeneTree" id="ENSGT00940000156083"/>
<evidence type="ECO:0000256" key="18">
    <source>
        <dbReference type="ARBA" id="ARBA00049495"/>
    </source>
</evidence>
<evidence type="ECO:0000256" key="19">
    <source>
        <dbReference type="PROSITE-ProRule" id="PRU00409"/>
    </source>
</evidence>
<dbReference type="Pfam" id="PF18140">
    <property type="entry name" value="PCC_BT"/>
    <property type="match status" value="1"/>
</dbReference>
<dbReference type="SUPFAM" id="SSF51230">
    <property type="entry name" value="Single hybrid motif"/>
    <property type="match status" value="1"/>
</dbReference>
<comment type="catalytic activity">
    <reaction evidence="17">
        <text>butanoyl-CoA + hydrogencarbonate + ATP = (2S)-ethylmalonyl-CoA + ADP + phosphate + H(+)</text>
        <dbReference type="Rhea" id="RHEA:59520"/>
        <dbReference type="ChEBI" id="CHEBI:15378"/>
        <dbReference type="ChEBI" id="CHEBI:17544"/>
        <dbReference type="ChEBI" id="CHEBI:30616"/>
        <dbReference type="ChEBI" id="CHEBI:43474"/>
        <dbReference type="ChEBI" id="CHEBI:57371"/>
        <dbReference type="ChEBI" id="CHEBI:60909"/>
        <dbReference type="ChEBI" id="CHEBI:456216"/>
    </reaction>
    <physiologicalReaction direction="left-to-right" evidence="17">
        <dbReference type="Rhea" id="RHEA:59521"/>
    </physiologicalReaction>
</comment>
<keyword evidence="26" id="KW-1267">Proteomics identification</keyword>
<evidence type="ECO:0000256" key="11">
    <source>
        <dbReference type="ARBA" id="ARBA00022946"/>
    </source>
</evidence>
<dbReference type="InterPro" id="IPR050856">
    <property type="entry name" value="Biotin_carboxylase_complex"/>
</dbReference>
<evidence type="ECO:0000313" key="23">
    <source>
        <dbReference type="Ensembl" id="ENSRNOP00000082674.2"/>
    </source>
</evidence>
<dbReference type="Gene3D" id="2.40.50.100">
    <property type="match status" value="1"/>
</dbReference>
<keyword evidence="6" id="KW-0436">Ligase</keyword>
<keyword evidence="8 19" id="KW-0547">Nucleotide-binding</keyword>
<evidence type="ECO:0000256" key="7">
    <source>
        <dbReference type="ARBA" id="ARBA00022723"/>
    </source>
</evidence>
<dbReference type="GO" id="GO:0016042">
    <property type="term" value="P:lipid catabolic process"/>
    <property type="evidence" value="ECO:0007669"/>
    <property type="project" value="UniProtKB-KW"/>
</dbReference>
<dbReference type="PROSITE" id="PS00188">
    <property type="entry name" value="BIOTIN"/>
    <property type="match status" value="1"/>
</dbReference>
<dbReference type="PROSITE" id="PS00866">
    <property type="entry name" value="CPSASE_1"/>
    <property type="match status" value="1"/>
</dbReference>
<dbReference type="PROSITE" id="PS50968">
    <property type="entry name" value="BIOTINYL_LIPOYL"/>
    <property type="match status" value="1"/>
</dbReference>
<organism evidence="23 24">
    <name type="scientific">Rattus norvegicus</name>
    <name type="common">Rat</name>
    <dbReference type="NCBI Taxonomy" id="10116"/>
    <lineage>
        <taxon>Eukaryota</taxon>
        <taxon>Metazoa</taxon>
        <taxon>Chordata</taxon>
        <taxon>Craniata</taxon>
        <taxon>Vertebrata</taxon>
        <taxon>Euteleostomi</taxon>
        <taxon>Mammalia</taxon>
        <taxon>Eutheria</taxon>
        <taxon>Euarchontoglires</taxon>
        <taxon>Glires</taxon>
        <taxon>Rodentia</taxon>
        <taxon>Myomorpha</taxon>
        <taxon>Muroidea</taxon>
        <taxon>Muridae</taxon>
        <taxon>Murinae</taxon>
        <taxon>Rattus</taxon>
    </lineage>
</organism>
<dbReference type="CDD" id="cd06850">
    <property type="entry name" value="biotinyl_domain"/>
    <property type="match status" value="1"/>
</dbReference>
<dbReference type="PANTHER" id="PTHR18866:SF33">
    <property type="entry name" value="METHYLCROTONOYL-COA CARBOXYLASE SUBUNIT ALPHA, MITOCHONDRIAL-RELATED"/>
    <property type="match status" value="1"/>
</dbReference>
<dbReference type="Pfam" id="PF02785">
    <property type="entry name" value="Biotin_carb_C"/>
    <property type="match status" value="1"/>
</dbReference>
<dbReference type="InterPro" id="IPR000089">
    <property type="entry name" value="Biotin_lipoyl"/>
</dbReference>
<dbReference type="GO" id="GO:0004658">
    <property type="term" value="F:propionyl-CoA carboxylase activity"/>
    <property type="evidence" value="ECO:0007669"/>
    <property type="project" value="UniProtKB-EC"/>
</dbReference>
<evidence type="ECO:0000256" key="1">
    <source>
        <dbReference type="ARBA" id="ARBA00001953"/>
    </source>
</evidence>
<evidence type="ECO:0000259" key="21">
    <source>
        <dbReference type="PROSITE" id="PS50975"/>
    </source>
</evidence>
<comment type="pathway">
    <text evidence="3">Metabolic intermediate metabolism; propanoyl-CoA degradation; succinyl-CoA from propanoyl-CoA: step 1/3.</text>
</comment>
<dbReference type="Proteomes" id="UP000002494">
    <property type="component" value="Chromosome 15"/>
</dbReference>
<dbReference type="GO" id="GO:0046872">
    <property type="term" value="F:metal ion binding"/>
    <property type="evidence" value="ECO:0007669"/>
    <property type="project" value="UniProtKB-KW"/>
</dbReference>
<dbReference type="EC" id="6.4.1.3" evidence="4"/>
<dbReference type="PROSITE" id="PS00867">
    <property type="entry name" value="CPSASE_2"/>
    <property type="match status" value="1"/>
</dbReference>
<gene>
    <name evidence="23 25" type="primary">Pcca</name>
</gene>
<comment type="cofactor">
    <cofactor evidence="1">
        <name>biotin</name>
        <dbReference type="ChEBI" id="CHEBI:57586"/>
    </cofactor>
</comment>
<evidence type="ECO:0000256" key="5">
    <source>
        <dbReference type="ARBA" id="ARBA00018058"/>
    </source>
</evidence>
<dbReference type="PANTHER" id="PTHR18866">
    <property type="entry name" value="CARBOXYLASE:PYRUVATE/ACETYL-COA/PROPIONYL-COA CARBOXYLASE"/>
    <property type="match status" value="1"/>
</dbReference>
<accession>A0A8I5ZVD4</accession>
<dbReference type="AlphaFoldDB" id="A0A8I5ZVD4"/>
<dbReference type="InterPro" id="IPR011054">
    <property type="entry name" value="Rudment_hybrid_motif"/>
</dbReference>
<evidence type="ECO:0000256" key="2">
    <source>
        <dbReference type="ARBA" id="ARBA00004305"/>
    </source>
</evidence>
<dbReference type="InterPro" id="IPR005479">
    <property type="entry name" value="CPAse_ATP-bd"/>
</dbReference>
<dbReference type="InterPro" id="IPR011053">
    <property type="entry name" value="Single_hybrid_motif"/>
</dbReference>
<dbReference type="Ensembl" id="ENSRNOT00000099022.2">
    <property type="protein sequence ID" value="ENSRNOP00000082674.2"/>
    <property type="gene ID" value="ENSRNOG00000057042.3"/>
</dbReference>
<dbReference type="InterPro" id="IPR016185">
    <property type="entry name" value="PreATP-grasp_dom_sf"/>
</dbReference>
<proteinExistence type="evidence at protein level"/>
<dbReference type="PROSITE" id="PS50975">
    <property type="entry name" value="ATP_GRASP"/>
    <property type="match status" value="1"/>
</dbReference>
<dbReference type="SUPFAM" id="SSF51246">
    <property type="entry name" value="Rudiment single hybrid motif"/>
    <property type="match status" value="1"/>
</dbReference>
<evidence type="ECO:0000256" key="9">
    <source>
        <dbReference type="ARBA" id="ARBA00022840"/>
    </source>
</evidence>
<dbReference type="CTD" id="5095"/>
<evidence type="ECO:0000259" key="20">
    <source>
        <dbReference type="PROSITE" id="PS50968"/>
    </source>
</evidence>
<keyword evidence="14" id="KW-0464">Manganese</keyword>
<dbReference type="InterPro" id="IPR013815">
    <property type="entry name" value="ATP_grasp_subdomain_1"/>
</dbReference>
<reference evidence="23" key="2">
    <citation type="submission" date="2025-08" db="UniProtKB">
        <authorList>
            <consortium name="Ensembl"/>
        </authorList>
    </citation>
    <scope>IDENTIFICATION</scope>
    <source>
        <strain evidence="23">Brown Norway</strain>
    </source>
</reference>
<evidence type="ECO:0000259" key="22">
    <source>
        <dbReference type="PROSITE" id="PS50979"/>
    </source>
</evidence>
<keyword evidence="10" id="KW-0460">Magnesium</keyword>
<evidence type="ECO:0000256" key="4">
    <source>
        <dbReference type="ARBA" id="ARBA00013050"/>
    </source>
</evidence>
<feature type="domain" description="Biotin carboxylation" evidence="22">
    <location>
        <begin position="57"/>
        <end position="486"/>
    </location>
</feature>
<dbReference type="InterPro" id="IPR005481">
    <property type="entry name" value="BC-like_N"/>
</dbReference>
<evidence type="ECO:0000256" key="15">
    <source>
        <dbReference type="ARBA" id="ARBA00023267"/>
    </source>
</evidence>
<sequence length="705" mass="77833">MAGLWVRTVALLAARRHWRRSSQQLLWTLKRAPVYSQQCLVVSRSLSSVEYEPKEKTFDKILIANRGEIACRVIKTCRKMGIRTVAIHSDVDASSVHVKMADEAVCVGPAPTSKSYLNMDAIMEAIKKTGAQAAAEDVTFIGPDTHAIQAMGDKIESKLLAKRAKVNTIPGFDGVVKDADEAVRIAREIGYPVMIKASAGGGGKGMRIAWDDEETRDGFRFSSQEAASSFGDDRLLIEKFIDNPRHIEIQVLGDKHGNALWLNERECSIQRRNQKVVEEAPSIFLDPETRRAMGEQAVALAKAVKYSSAGTVEFLVDSQKNFYFLEMNTRLQVEHPVTECITGLDLVQEMILVAKGYPLRHKQEDIPISGWAVECRVYAEDPYKSFGLPSIGRLSQYQEPIHLPGVRVDSGIQPGSDISIYYDPMISKLVTYGSDRAEALKRMEDALDSYVIRGVTHNIPLLREVIINTRFVKGDISTKFLSDVYPDGFKGHMLTPSERDQLLAIASSLFVASQLRAQRFQEHSRVPVIRPDVAKWELSVKLHDEDHTVVASNNGPTFNVEVDGSKLNVTSTWNLASPLLSVNVDGTQRTVQCLSRDAGGNMSIQFLGTVYKVHILTKLAAELNKFMLEKVPKDTSSTLCSPMPGVVVAVSVKPGDMVAEGQEICVIEAMKMQNSMTAGKMGKVKLVHCKAGDTVGEGDLLVELE</sequence>
<evidence type="ECO:0000256" key="10">
    <source>
        <dbReference type="ARBA" id="ARBA00022842"/>
    </source>
</evidence>
<dbReference type="GO" id="GO:0005759">
    <property type="term" value="C:mitochondrial matrix"/>
    <property type="evidence" value="ECO:0007669"/>
    <property type="project" value="UniProtKB-SubCell"/>
</dbReference>
<evidence type="ECO:0000256" key="16">
    <source>
        <dbReference type="ARBA" id="ARBA00031557"/>
    </source>
</evidence>
<evidence type="ECO:0000256" key="12">
    <source>
        <dbReference type="ARBA" id="ARBA00022963"/>
    </source>
</evidence>
<dbReference type="InterPro" id="IPR001882">
    <property type="entry name" value="Biotin_BS"/>
</dbReference>
<reference evidence="23" key="1">
    <citation type="submission" date="2024-01" db="EMBL/GenBank/DDBJ databases">
        <title>GRCr8: a new rat reference genome assembly contstructed from accurate long reads and long range scaffolding.</title>
        <authorList>
            <person name="Doris P.A."/>
            <person name="Kalbfleisch T."/>
            <person name="Li K."/>
            <person name="Howe K."/>
            <person name="Wood J."/>
        </authorList>
    </citation>
    <scope>NUCLEOTIDE SEQUENCE [LARGE SCALE GENOMIC DNA]</scope>
    <source>
        <strain evidence="23">Brown Norway</strain>
    </source>
</reference>
<dbReference type="Gene3D" id="3.30.1490.20">
    <property type="entry name" value="ATP-grasp fold, A domain"/>
    <property type="match status" value="1"/>
</dbReference>
<dbReference type="SUPFAM" id="SSF56059">
    <property type="entry name" value="Glutathione synthetase ATP-binding domain-like"/>
    <property type="match status" value="1"/>
</dbReference>
<feature type="domain" description="Lipoyl-binding" evidence="20">
    <location>
        <begin position="626"/>
        <end position="705"/>
    </location>
</feature>
<evidence type="ECO:0000256" key="6">
    <source>
        <dbReference type="ARBA" id="ARBA00022598"/>
    </source>
</evidence>
<keyword evidence="24" id="KW-1185">Reference proteome</keyword>
<keyword evidence="12" id="KW-0442">Lipid degradation</keyword>
<dbReference type="SMART" id="SM00878">
    <property type="entry name" value="Biotin_carb_C"/>
    <property type="match status" value="1"/>
</dbReference>
<keyword evidence="13" id="KW-0443">Lipid metabolism</keyword>
<dbReference type="InterPro" id="IPR005482">
    <property type="entry name" value="Biotin_COase_C"/>
</dbReference>
<dbReference type="GO" id="GO:0005524">
    <property type="term" value="F:ATP binding"/>
    <property type="evidence" value="ECO:0007669"/>
    <property type="project" value="UniProtKB-UniRule"/>
</dbReference>
<keyword evidence="15" id="KW-0092">Biotin</keyword>
<dbReference type="SUPFAM" id="SSF52440">
    <property type="entry name" value="PreATP-grasp domain"/>
    <property type="match status" value="1"/>
</dbReference>
<dbReference type="PROSITE" id="PS50979">
    <property type="entry name" value="BC"/>
    <property type="match status" value="1"/>
</dbReference>
<reference evidence="23" key="3">
    <citation type="submission" date="2025-09" db="UniProtKB">
        <authorList>
            <consortium name="Ensembl"/>
        </authorList>
    </citation>
    <scope>IDENTIFICATION</scope>
    <source>
        <strain evidence="23">Brown Norway</strain>
    </source>
</reference>
<evidence type="ECO:0000256" key="8">
    <source>
        <dbReference type="ARBA" id="ARBA00022741"/>
    </source>
</evidence>
<name>A0A8I5ZVD4_RAT</name>
<evidence type="ECO:0000256" key="13">
    <source>
        <dbReference type="ARBA" id="ARBA00023098"/>
    </source>
</evidence>
<keyword evidence="11" id="KW-0809">Transit peptide</keyword>
<evidence type="ECO:0000256" key="14">
    <source>
        <dbReference type="ARBA" id="ARBA00023211"/>
    </source>
</evidence>
<dbReference type="InterPro" id="IPR011761">
    <property type="entry name" value="ATP-grasp"/>
</dbReference>
<dbReference type="Gene3D" id="3.30.470.20">
    <property type="entry name" value="ATP-grasp fold, B domain"/>
    <property type="match status" value="1"/>
</dbReference>
<dbReference type="GO" id="GO:0019752">
    <property type="term" value="P:carboxylic acid metabolic process"/>
    <property type="evidence" value="ECO:0007669"/>
    <property type="project" value="UniProtKB-ARBA"/>
</dbReference>